<dbReference type="PRINTS" id="PR00462">
    <property type="entry name" value="LIGNINASE"/>
</dbReference>
<comment type="similarity">
    <text evidence="2 13">Belongs to the peroxidase family. Ligninase subfamily.</text>
</comment>
<dbReference type="Proteomes" id="UP000800036">
    <property type="component" value="Unassembled WGS sequence"/>
</dbReference>
<feature type="active site" description="Proton acceptor" evidence="9">
    <location>
        <position position="67"/>
    </location>
</feature>
<organism evidence="15 16">
    <name type="scientific">Bimuria novae-zelandiae CBS 107.79</name>
    <dbReference type="NCBI Taxonomy" id="1447943"/>
    <lineage>
        <taxon>Eukaryota</taxon>
        <taxon>Fungi</taxon>
        <taxon>Dikarya</taxon>
        <taxon>Ascomycota</taxon>
        <taxon>Pezizomycotina</taxon>
        <taxon>Dothideomycetes</taxon>
        <taxon>Pleosporomycetidae</taxon>
        <taxon>Pleosporales</taxon>
        <taxon>Massarineae</taxon>
        <taxon>Didymosphaeriaceae</taxon>
        <taxon>Bimuria</taxon>
    </lineage>
</organism>
<evidence type="ECO:0000256" key="8">
    <source>
        <dbReference type="ARBA" id="ARBA00023180"/>
    </source>
</evidence>
<dbReference type="InterPro" id="IPR019794">
    <property type="entry name" value="Peroxidases_AS"/>
</dbReference>
<keyword evidence="6 13" id="KW-0560">Oxidoreductase</keyword>
<evidence type="ECO:0000256" key="5">
    <source>
        <dbReference type="ARBA" id="ARBA00022723"/>
    </source>
</evidence>
<evidence type="ECO:0000256" key="7">
    <source>
        <dbReference type="ARBA" id="ARBA00023004"/>
    </source>
</evidence>
<evidence type="ECO:0000256" key="13">
    <source>
        <dbReference type="RuleBase" id="RU363051"/>
    </source>
</evidence>
<dbReference type="AlphaFoldDB" id="A0A6A5VDM5"/>
<keyword evidence="13" id="KW-0732">Signal</keyword>
<comment type="catalytic activity">
    <reaction evidence="1">
        <text>2 a phenolic donor + H2O2 = 2 a phenolic radical donor + 2 H2O</text>
        <dbReference type="Rhea" id="RHEA:56136"/>
        <dbReference type="ChEBI" id="CHEBI:15377"/>
        <dbReference type="ChEBI" id="CHEBI:16240"/>
        <dbReference type="ChEBI" id="CHEBI:139520"/>
        <dbReference type="ChEBI" id="CHEBI:139521"/>
        <dbReference type="EC" id="1.11.1.7"/>
    </reaction>
</comment>
<dbReference type="PANTHER" id="PTHR31517:SF48">
    <property type="entry name" value="PEROXIDASE 16-RELATED"/>
    <property type="match status" value="1"/>
</dbReference>
<feature type="binding site" description="axial binding residue" evidence="10">
    <location>
        <position position="180"/>
    </location>
    <ligand>
        <name>heme b</name>
        <dbReference type="ChEBI" id="CHEBI:60344"/>
    </ligand>
    <ligandPart>
        <name>Fe</name>
        <dbReference type="ChEBI" id="CHEBI:18248"/>
    </ligandPart>
</feature>
<keyword evidence="5 10" id="KW-0479">Metal-binding</keyword>
<dbReference type="PRINTS" id="PR00458">
    <property type="entry name" value="PEROXIDASE"/>
</dbReference>
<dbReference type="InterPro" id="IPR000823">
    <property type="entry name" value="Peroxidase_pln"/>
</dbReference>
<feature type="disulfide bond" evidence="12">
    <location>
        <begin position="36"/>
        <end position="271"/>
    </location>
</feature>
<evidence type="ECO:0000256" key="3">
    <source>
        <dbReference type="ARBA" id="ARBA00022559"/>
    </source>
</evidence>
<name>A0A6A5VDM5_9PLEO</name>
<dbReference type="PROSITE" id="PS00436">
    <property type="entry name" value="PEROXIDASE_2"/>
    <property type="match status" value="1"/>
</dbReference>
<evidence type="ECO:0000256" key="1">
    <source>
        <dbReference type="ARBA" id="ARBA00000189"/>
    </source>
</evidence>
<feature type="binding site" evidence="10">
    <location>
        <position position="181"/>
    </location>
    <ligand>
        <name>Ca(2+)</name>
        <dbReference type="ChEBI" id="CHEBI:29108"/>
        <label>2</label>
    </ligand>
</feature>
<reference evidence="15" key="1">
    <citation type="journal article" date="2020" name="Stud. Mycol.">
        <title>101 Dothideomycetes genomes: a test case for predicting lifestyles and emergence of pathogens.</title>
        <authorList>
            <person name="Haridas S."/>
            <person name="Albert R."/>
            <person name="Binder M."/>
            <person name="Bloem J."/>
            <person name="Labutti K."/>
            <person name="Salamov A."/>
            <person name="Andreopoulos B."/>
            <person name="Baker S."/>
            <person name="Barry K."/>
            <person name="Bills G."/>
            <person name="Bluhm B."/>
            <person name="Cannon C."/>
            <person name="Castanera R."/>
            <person name="Culley D."/>
            <person name="Daum C."/>
            <person name="Ezra D."/>
            <person name="Gonzalez J."/>
            <person name="Henrissat B."/>
            <person name="Kuo A."/>
            <person name="Liang C."/>
            <person name="Lipzen A."/>
            <person name="Lutzoni F."/>
            <person name="Magnuson J."/>
            <person name="Mondo S."/>
            <person name="Nolan M."/>
            <person name="Ohm R."/>
            <person name="Pangilinan J."/>
            <person name="Park H.-J."/>
            <person name="Ramirez L."/>
            <person name="Alfaro M."/>
            <person name="Sun H."/>
            <person name="Tritt A."/>
            <person name="Yoshinaga Y."/>
            <person name="Zwiers L.-H."/>
            <person name="Turgeon B."/>
            <person name="Goodwin S."/>
            <person name="Spatafora J."/>
            <person name="Crous P."/>
            <person name="Grigoriev I."/>
        </authorList>
    </citation>
    <scope>NUCLEOTIDE SEQUENCE</scope>
    <source>
        <strain evidence="15">CBS 107.79</strain>
    </source>
</reference>
<keyword evidence="8" id="KW-0325">Glycoprotein</keyword>
<proteinExistence type="inferred from homology"/>
<keyword evidence="7 10" id="KW-0408">Iron</keyword>
<evidence type="ECO:0000256" key="12">
    <source>
        <dbReference type="PIRSR" id="PIRSR601621-4"/>
    </source>
</evidence>
<keyword evidence="16" id="KW-1185">Reference proteome</keyword>
<evidence type="ECO:0000256" key="6">
    <source>
        <dbReference type="ARBA" id="ARBA00023002"/>
    </source>
</evidence>
<dbReference type="GO" id="GO:0140825">
    <property type="term" value="F:lactoperoxidase activity"/>
    <property type="evidence" value="ECO:0007669"/>
    <property type="project" value="UniProtKB-EC"/>
</dbReference>
<evidence type="ECO:0000256" key="2">
    <source>
        <dbReference type="ARBA" id="ARBA00006089"/>
    </source>
</evidence>
<dbReference type="GO" id="GO:0006979">
    <property type="term" value="P:response to oxidative stress"/>
    <property type="evidence" value="ECO:0007669"/>
    <property type="project" value="InterPro"/>
</dbReference>
<keyword evidence="4 10" id="KW-0349">Heme</keyword>
<feature type="binding site" evidence="10">
    <location>
        <position position="73"/>
    </location>
    <ligand>
        <name>Ca(2+)</name>
        <dbReference type="ChEBI" id="CHEBI:29108"/>
        <label>1</label>
    </ligand>
</feature>
<comment type="cofactor">
    <cofactor evidence="10">
        <name>heme b</name>
        <dbReference type="ChEBI" id="CHEBI:60344"/>
    </cofactor>
    <text evidence="10">Binds 1 heme b (iron(II)-protoporphyrin IX) group per subunit.</text>
</comment>
<dbReference type="EMBL" id="ML976694">
    <property type="protein sequence ID" value="KAF1971337.1"/>
    <property type="molecule type" value="Genomic_DNA"/>
</dbReference>
<dbReference type="SUPFAM" id="SSF48113">
    <property type="entry name" value="Heme-dependent peroxidases"/>
    <property type="match status" value="1"/>
</dbReference>
<dbReference type="OrthoDB" id="2113341at2759"/>
<comment type="cofactor">
    <cofactor evidence="10 13">
        <name>Ca(2+)</name>
        <dbReference type="ChEBI" id="CHEBI:29108"/>
    </cofactor>
    <text evidence="10 13">Binds 2 calcium ions per subunit.</text>
</comment>
<keyword evidence="10 13" id="KW-0106">Calcium</keyword>
<dbReference type="InterPro" id="IPR001621">
    <property type="entry name" value="Ligninase"/>
</dbReference>
<protein>
    <recommendedName>
        <fullName evidence="13">Peroxidase</fullName>
        <ecNumber evidence="13">1.11.1.-</ecNumber>
    </recommendedName>
</protein>
<dbReference type="Gene3D" id="1.10.420.10">
    <property type="entry name" value="Peroxidase, domain 2"/>
    <property type="match status" value="1"/>
</dbReference>
<keyword evidence="3 13" id="KW-0575">Peroxidase</keyword>
<feature type="disulfide bond" evidence="12">
    <location>
        <begin position="54"/>
        <end position="125"/>
    </location>
</feature>
<feature type="chain" id="PRO_5025705557" description="Peroxidase" evidence="13">
    <location>
        <begin position="18"/>
        <end position="276"/>
    </location>
</feature>
<keyword evidence="12" id="KW-1015">Disulfide bond</keyword>
<dbReference type="GO" id="GO:0046872">
    <property type="term" value="F:metal ion binding"/>
    <property type="evidence" value="ECO:0007669"/>
    <property type="project" value="UniProtKB-UniRule"/>
</dbReference>
<dbReference type="InterPro" id="IPR010255">
    <property type="entry name" value="Haem_peroxidase_sf"/>
</dbReference>
<dbReference type="Pfam" id="PF00141">
    <property type="entry name" value="peroxidase"/>
    <property type="match status" value="1"/>
</dbReference>
<evidence type="ECO:0000259" key="14">
    <source>
        <dbReference type="PROSITE" id="PS50873"/>
    </source>
</evidence>
<evidence type="ECO:0000256" key="9">
    <source>
        <dbReference type="PIRSR" id="PIRSR601621-1"/>
    </source>
</evidence>
<evidence type="ECO:0000256" key="10">
    <source>
        <dbReference type="PIRSR" id="PIRSR601621-2"/>
    </source>
</evidence>
<feature type="binding site" evidence="10">
    <location>
        <position position="75"/>
    </location>
    <ligand>
        <name>Ca(2+)</name>
        <dbReference type="ChEBI" id="CHEBI:29108"/>
        <label>1</label>
    </ligand>
</feature>
<sequence length="276" mass="29101">MHIIAAIVLILATTAIAQREQPQKDTSSSTASSSGCPAVWQDVASGLSRIFRGCNDPARGAIRAPFHDCINNGCDGSLILGGECSRREDAGLLPTCNMLGNMAKQYNVGTADMIQFAASFAIATCPLGPQVRALVGRKDSSTPAPEGGVPGSRDPIPKILAAFAAVGMSTTDTVALVGAHTAARQLFDDPSQAGKTLDTIPSRWDVTFYQETKAGTAPYSLSSDRRMTNDSQTSSIWDRFAGSQEAWNSAFTSAFERFTVVGNDVSSLQDCSSLLP</sequence>
<gene>
    <name evidence="15" type="ORF">BU23DRAFT_647025</name>
</gene>
<evidence type="ECO:0000313" key="16">
    <source>
        <dbReference type="Proteomes" id="UP000800036"/>
    </source>
</evidence>
<dbReference type="EC" id="1.11.1.-" evidence="13"/>
<evidence type="ECO:0000256" key="11">
    <source>
        <dbReference type="PIRSR" id="PIRSR601621-3"/>
    </source>
</evidence>
<dbReference type="InterPro" id="IPR002016">
    <property type="entry name" value="Haem_peroxidase"/>
</dbReference>
<feature type="binding site" evidence="10">
    <location>
        <position position="198"/>
    </location>
    <ligand>
        <name>Ca(2+)</name>
        <dbReference type="ChEBI" id="CHEBI:29108"/>
        <label>2</label>
    </ligand>
</feature>
<dbReference type="GO" id="GO:0020037">
    <property type="term" value="F:heme binding"/>
    <property type="evidence" value="ECO:0007669"/>
    <property type="project" value="UniProtKB-UniRule"/>
</dbReference>
<feature type="binding site" evidence="10">
    <location>
        <position position="77"/>
    </location>
    <ligand>
        <name>Ca(2+)</name>
        <dbReference type="ChEBI" id="CHEBI:29108"/>
        <label>1</label>
    </ligand>
</feature>
<evidence type="ECO:0000256" key="4">
    <source>
        <dbReference type="ARBA" id="ARBA00022617"/>
    </source>
</evidence>
<accession>A0A6A5VDM5</accession>
<feature type="binding site" evidence="10">
    <location>
        <position position="68"/>
    </location>
    <ligand>
        <name>Ca(2+)</name>
        <dbReference type="ChEBI" id="CHEBI:29108"/>
        <label>1</label>
    </ligand>
</feature>
<feature type="domain" description="Plant heme peroxidase family profile" evidence="14">
    <location>
        <begin position="33"/>
        <end position="238"/>
    </location>
</feature>
<feature type="site" description="Transition state stabilizer" evidence="11">
    <location>
        <position position="63"/>
    </location>
</feature>
<dbReference type="PROSITE" id="PS50873">
    <property type="entry name" value="PEROXIDASE_4"/>
    <property type="match status" value="1"/>
</dbReference>
<dbReference type="Gene3D" id="1.10.520.10">
    <property type="match status" value="2"/>
</dbReference>
<dbReference type="PANTHER" id="PTHR31517">
    <property type="match status" value="1"/>
</dbReference>
<feature type="signal peptide" evidence="13">
    <location>
        <begin position="1"/>
        <end position="17"/>
    </location>
</feature>
<evidence type="ECO:0000313" key="15">
    <source>
        <dbReference type="EMBL" id="KAF1971337.1"/>
    </source>
</evidence>
<feature type="binding site" evidence="10">
    <location>
        <position position="205"/>
    </location>
    <ligand>
        <name>Ca(2+)</name>
        <dbReference type="ChEBI" id="CHEBI:29108"/>
        <label>2</label>
    </ligand>
</feature>